<feature type="domain" description="HTH araC/xylS-type" evidence="11">
    <location>
        <begin position="392"/>
        <end position="490"/>
    </location>
</feature>
<dbReference type="PANTHER" id="PTHR42713:SF3">
    <property type="entry name" value="TRANSCRIPTIONAL REGULATORY PROTEIN HPTR"/>
    <property type="match status" value="1"/>
</dbReference>
<dbReference type="InterPro" id="IPR009057">
    <property type="entry name" value="Homeodomain-like_sf"/>
</dbReference>
<dbReference type="PRINTS" id="PR00032">
    <property type="entry name" value="HTHARAC"/>
</dbReference>
<evidence type="ECO:0000256" key="5">
    <source>
        <dbReference type="ARBA" id="ARBA00023012"/>
    </source>
</evidence>
<dbReference type="GO" id="GO:0043565">
    <property type="term" value="F:sequence-specific DNA binding"/>
    <property type="evidence" value="ECO:0007669"/>
    <property type="project" value="InterPro"/>
</dbReference>
<feature type="domain" description="Response regulatory" evidence="12">
    <location>
        <begin position="3"/>
        <end position="120"/>
    </location>
</feature>
<dbReference type="GO" id="GO:0000160">
    <property type="term" value="P:phosphorelay signal transduction system"/>
    <property type="evidence" value="ECO:0007669"/>
    <property type="project" value="UniProtKB-KW"/>
</dbReference>
<dbReference type="SMART" id="SM00342">
    <property type="entry name" value="HTH_ARAC"/>
    <property type="match status" value="1"/>
</dbReference>
<dbReference type="InterPro" id="IPR001789">
    <property type="entry name" value="Sig_transdc_resp-reg_receiver"/>
</dbReference>
<dbReference type="InterPro" id="IPR018062">
    <property type="entry name" value="HTH_AraC-typ_CS"/>
</dbReference>
<dbReference type="GO" id="GO:0005737">
    <property type="term" value="C:cytoplasm"/>
    <property type="evidence" value="ECO:0007669"/>
    <property type="project" value="UniProtKB-SubCell"/>
</dbReference>
<evidence type="ECO:0000313" key="14">
    <source>
        <dbReference type="Proteomes" id="UP000260812"/>
    </source>
</evidence>
<dbReference type="SUPFAM" id="SSF52172">
    <property type="entry name" value="CheY-like"/>
    <property type="match status" value="1"/>
</dbReference>
<dbReference type="SMART" id="SM00448">
    <property type="entry name" value="REC"/>
    <property type="match status" value="1"/>
</dbReference>
<evidence type="ECO:0000259" key="12">
    <source>
        <dbReference type="PROSITE" id="PS50110"/>
    </source>
</evidence>
<dbReference type="PROSITE" id="PS50110">
    <property type="entry name" value="RESPONSE_REGULATORY"/>
    <property type="match status" value="1"/>
</dbReference>
<dbReference type="EMBL" id="QVLV01000019">
    <property type="protein sequence ID" value="RGE56994.1"/>
    <property type="molecule type" value="Genomic_DNA"/>
</dbReference>
<name>A0A3E3HYR8_9FIRM</name>
<protein>
    <recommendedName>
        <fullName evidence="2">Stage 0 sporulation protein A homolog</fullName>
    </recommendedName>
</protein>
<dbReference type="InterPro" id="IPR051552">
    <property type="entry name" value="HptR"/>
</dbReference>
<dbReference type="PROSITE" id="PS01124">
    <property type="entry name" value="HTH_ARAC_FAMILY_2"/>
    <property type="match status" value="1"/>
</dbReference>
<comment type="caution">
    <text evidence="13">The sequence shown here is derived from an EMBL/GenBank/DDBJ whole genome shotgun (WGS) entry which is preliminary data.</text>
</comment>
<dbReference type="RefSeq" id="WP_117545415.1">
    <property type="nucleotide sequence ID" value="NZ_JBKUNB010000015.1"/>
</dbReference>
<dbReference type="InterPro" id="IPR018060">
    <property type="entry name" value="HTH_AraC"/>
</dbReference>
<evidence type="ECO:0000256" key="6">
    <source>
        <dbReference type="ARBA" id="ARBA00023015"/>
    </source>
</evidence>
<dbReference type="GO" id="GO:0003700">
    <property type="term" value="F:DNA-binding transcription factor activity"/>
    <property type="evidence" value="ECO:0007669"/>
    <property type="project" value="InterPro"/>
</dbReference>
<dbReference type="Pfam" id="PF00072">
    <property type="entry name" value="Response_reg"/>
    <property type="match status" value="1"/>
</dbReference>
<comment type="subcellular location">
    <subcellularLocation>
        <location evidence="1">Cytoplasm</location>
    </subcellularLocation>
</comment>
<keyword evidence="6" id="KW-0805">Transcription regulation</keyword>
<evidence type="ECO:0000313" key="13">
    <source>
        <dbReference type="EMBL" id="RGE56994.1"/>
    </source>
</evidence>
<keyword evidence="5" id="KW-0902">Two-component regulatory system</keyword>
<dbReference type="PROSITE" id="PS00041">
    <property type="entry name" value="HTH_ARAC_FAMILY_1"/>
    <property type="match status" value="1"/>
</dbReference>
<evidence type="ECO:0000259" key="11">
    <source>
        <dbReference type="PROSITE" id="PS01124"/>
    </source>
</evidence>
<evidence type="ECO:0000256" key="7">
    <source>
        <dbReference type="ARBA" id="ARBA00023125"/>
    </source>
</evidence>
<keyword evidence="8" id="KW-0804">Transcription</keyword>
<dbReference type="SUPFAM" id="SSF46689">
    <property type="entry name" value="Homeodomain-like"/>
    <property type="match status" value="2"/>
</dbReference>
<evidence type="ECO:0000256" key="9">
    <source>
        <dbReference type="ARBA" id="ARBA00024867"/>
    </source>
</evidence>
<keyword evidence="14" id="KW-1185">Reference proteome</keyword>
<keyword evidence="3" id="KW-0963">Cytoplasm</keyword>
<gene>
    <name evidence="13" type="ORF">DXC51_21700</name>
</gene>
<dbReference type="Gene3D" id="3.40.50.2300">
    <property type="match status" value="1"/>
</dbReference>
<evidence type="ECO:0000256" key="4">
    <source>
        <dbReference type="ARBA" id="ARBA00022553"/>
    </source>
</evidence>
<organism evidence="13 14">
    <name type="scientific">Eisenbergiella massiliensis</name>
    <dbReference type="NCBI Taxonomy" id="1720294"/>
    <lineage>
        <taxon>Bacteria</taxon>
        <taxon>Bacillati</taxon>
        <taxon>Bacillota</taxon>
        <taxon>Clostridia</taxon>
        <taxon>Lachnospirales</taxon>
        <taxon>Lachnospiraceae</taxon>
        <taxon>Eisenbergiella</taxon>
    </lineage>
</organism>
<evidence type="ECO:0000256" key="3">
    <source>
        <dbReference type="ARBA" id="ARBA00022490"/>
    </source>
</evidence>
<dbReference type="CDD" id="cd17536">
    <property type="entry name" value="REC_YesN-like"/>
    <property type="match status" value="1"/>
</dbReference>
<dbReference type="Pfam" id="PF12833">
    <property type="entry name" value="HTH_18"/>
    <property type="match status" value="1"/>
</dbReference>
<evidence type="ECO:0000256" key="8">
    <source>
        <dbReference type="ARBA" id="ARBA00023163"/>
    </source>
</evidence>
<proteinExistence type="predicted"/>
<dbReference type="PANTHER" id="PTHR42713">
    <property type="entry name" value="HISTIDINE KINASE-RELATED"/>
    <property type="match status" value="1"/>
</dbReference>
<dbReference type="InterPro" id="IPR011006">
    <property type="entry name" value="CheY-like_superfamily"/>
</dbReference>
<dbReference type="Proteomes" id="UP000260812">
    <property type="component" value="Unassembled WGS sequence"/>
</dbReference>
<comment type="function">
    <text evidence="9">May play the central regulatory role in sporulation. It may be an element of the effector pathway responsible for the activation of sporulation genes in response to nutritional stress. Spo0A may act in concert with spo0H (a sigma factor) to control the expression of some genes that are critical to the sporulation process.</text>
</comment>
<dbReference type="AlphaFoldDB" id="A0A3E3HYR8"/>
<dbReference type="GeneID" id="97989406"/>
<keyword evidence="7 13" id="KW-0238">DNA-binding</keyword>
<feature type="modified residue" description="4-aspartylphosphate" evidence="10">
    <location>
        <position position="55"/>
    </location>
</feature>
<keyword evidence="4 10" id="KW-0597">Phosphoprotein</keyword>
<reference evidence="13" key="1">
    <citation type="submission" date="2018-08" db="EMBL/GenBank/DDBJ databases">
        <title>A genome reference for cultivated species of the human gut microbiota.</title>
        <authorList>
            <person name="Zou Y."/>
            <person name="Xue W."/>
            <person name="Luo G."/>
        </authorList>
    </citation>
    <scope>NUCLEOTIDE SEQUENCE [LARGE SCALE GENOMIC DNA]</scope>
    <source>
        <strain evidence="13">TF05-5AC</strain>
    </source>
</reference>
<evidence type="ECO:0000256" key="10">
    <source>
        <dbReference type="PROSITE-ProRule" id="PRU00169"/>
    </source>
</evidence>
<dbReference type="Gene3D" id="1.10.10.60">
    <property type="entry name" value="Homeodomain-like"/>
    <property type="match status" value="2"/>
</dbReference>
<accession>A0A3E3HYR8</accession>
<dbReference type="InterPro" id="IPR020449">
    <property type="entry name" value="Tscrpt_reg_AraC-type_HTH"/>
</dbReference>
<evidence type="ECO:0000256" key="1">
    <source>
        <dbReference type="ARBA" id="ARBA00004496"/>
    </source>
</evidence>
<evidence type="ECO:0000256" key="2">
    <source>
        <dbReference type="ARBA" id="ARBA00018672"/>
    </source>
</evidence>
<sequence length="496" mass="58080">MYKVMLIDDEKFIRKSLRNRINWERLGLHVEAEAENGVEALQMLGQIKPEIVFVDIRMPLMDGLSFIREARKQYSNIHYIITSAYDDFEYARQAISLGVDDYIMKPVKVPEVESLLEKTVHKITEEEISKQLKEKMLAEGMTAATQGKKVAAIAFYVEEADGIELIIHSGLQEILNQEKQVNIYRLREYSCTDCYVYLLSGEELEEHWLFEAAAQIWAMLREKEGTAAWSEILPKSEIKAAARRCIRLLKTKIFYPERKILTKISFGKENEKAEEEQLNQIRHVLGGIYRQLPNGNYTAIRGELMLLPDLIVSRNNRIVMIESYIMELVMVLERFAQQEMDELETDIIFRHVREKDYLLRYRTEEELRASLKEMIRCVCEIRDKGERKELITDIKEYIRNNYSENLSAADISGVFFLNTSYLSTLFKEKTGMTMTTYIEAVRMEKAKQLLLNRELSITEVAAYTGYSDPNYFSKVFRKYTSMSPRRYREEAEEDSE</sequence>